<dbReference type="EMBL" id="KN832977">
    <property type="protein sequence ID" value="KIM88475.1"/>
    <property type="molecule type" value="Genomic_DNA"/>
</dbReference>
<proteinExistence type="predicted"/>
<evidence type="ECO:0000313" key="1">
    <source>
        <dbReference type="EMBL" id="KIM88475.1"/>
    </source>
</evidence>
<sequence length="98" mass="10858">MCHKSHFRSVPAITAGWNGPFSPSFPSCSMLLALFPQCVCLSKREVVSLPCCTVMAPINIVRFAHKNSRICCDPDPFENFDPCFVVGSNIFVCDMVQL</sequence>
<gene>
    <name evidence="1" type="ORF">PILCRDRAFT_257663</name>
</gene>
<dbReference type="InParanoid" id="A0A0C3FVH9"/>
<accession>A0A0C3FVH9</accession>
<organism evidence="1 2">
    <name type="scientific">Piloderma croceum (strain F 1598)</name>
    <dbReference type="NCBI Taxonomy" id="765440"/>
    <lineage>
        <taxon>Eukaryota</taxon>
        <taxon>Fungi</taxon>
        <taxon>Dikarya</taxon>
        <taxon>Basidiomycota</taxon>
        <taxon>Agaricomycotina</taxon>
        <taxon>Agaricomycetes</taxon>
        <taxon>Agaricomycetidae</taxon>
        <taxon>Atheliales</taxon>
        <taxon>Atheliaceae</taxon>
        <taxon>Piloderma</taxon>
    </lineage>
</organism>
<keyword evidence="2" id="KW-1185">Reference proteome</keyword>
<name>A0A0C3FVH9_PILCF</name>
<evidence type="ECO:0000313" key="2">
    <source>
        <dbReference type="Proteomes" id="UP000054166"/>
    </source>
</evidence>
<dbReference type="AlphaFoldDB" id="A0A0C3FVH9"/>
<reference evidence="2" key="2">
    <citation type="submission" date="2015-01" db="EMBL/GenBank/DDBJ databases">
        <title>Evolutionary Origins and Diversification of the Mycorrhizal Mutualists.</title>
        <authorList>
            <consortium name="DOE Joint Genome Institute"/>
            <consortium name="Mycorrhizal Genomics Consortium"/>
            <person name="Kohler A."/>
            <person name="Kuo A."/>
            <person name="Nagy L.G."/>
            <person name="Floudas D."/>
            <person name="Copeland A."/>
            <person name="Barry K.W."/>
            <person name="Cichocki N."/>
            <person name="Veneault-Fourrey C."/>
            <person name="LaButti K."/>
            <person name="Lindquist E.A."/>
            <person name="Lipzen A."/>
            <person name="Lundell T."/>
            <person name="Morin E."/>
            <person name="Murat C."/>
            <person name="Riley R."/>
            <person name="Ohm R."/>
            <person name="Sun H."/>
            <person name="Tunlid A."/>
            <person name="Henrissat B."/>
            <person name="Grigoriev I.V."/>
            <person name="Hibbett D.S."/>
            <person name="Martin F."/>
        </authorList>
    </citation>
    <scope>NUCLEOTIDE SEQUENCE [LARGE SCALE GENOMIC DNA]</scope>
    <source>
        <strain evidence="2">F 1598</strain>
    </source>
</reference>
<reference evidence="1 2" key="1">
    <citation type="submission" date="2014-04" db="EMBL/GenBank/DDBJ databases">
        <authorList>
            <consortium name="DOE Joint Genome Institute"/>
            <person name="Kuo A."/>
            <person name="Tarkka M."/>
            <person name="Buscot F."/>
            <person name="Kohler A."/>
            <person name="Nagy L.G."/>
            <person name="Floudas D."/>
            <person name="Copeland A."/>
            <person name="Barry K.W."/>
            <person name="Cichocki N."/>
            <person name="Veneault-Fourrey C."/>
            <person name="LaButti K."/>
            <person name="Lindquist E.A."/>
            <person name="Lipzen A."/>
            <person name="Lundell T."/>
            <person name="Morin E."/>
            <person name="Murat C."/>
            <person name="Sun H."/>
            <person name="Tunlid A."/>
            <person name="Henrissat B."/>
            <person name="Grigoriev I.V."/>
            <person name="Hibbett D.S."/>
            <person name="Martin F."/>
            <person name="Nordberg H.P."/>
            <person name="Cantor M.N."/>
            <person name="Hua S.X."/>
        </authorList>
    </citation>
    <scope>NUCLEOTIDE SEQUENCE [LARGE SCALE GENOMIC DNA]</scope>
    <source>
        <strain evidence="1 2">F 1598</strain>
    </source>
</reference>
<dbReference type="HOGENOM" id="CLU_2334394_0_0_1"/>
<dbReference type="Proteomes" id="UP000054166">
    <property type="component" value="Unassembled WGS sequence"/>
</dbReference>
<protein>
    <submittedName>
        <fullName evidence="1">Uncharacterized protein</fullName>
    </submittedName>
</protein>